<keyword evidence="4" id="KW-1185">Reference proteome</keyword>
<evidence type="ECO:0000313" key="4">
    <source>
        <dbReference type="Proteomes" id="UP000184016"/>
    </source>
</evidence>
<sequence>MSVNGSSILSNQELSQNSFMQLMVQQMKYQDPLNPMSNTQFLSQLAQFTALQQMTAVAQSTSSTQTEVQNLVTDISMLLAHQLLGTTVQIKNGSQTVTGQVSGVQMGQNGPEVLINQQAYPLSDVEEMNS</sequence>
<dbReference type="RefSeq" id="WP_072874119.1">
    <property type="nucleotide sequence ID" value="NZ_FRAF01000012.1"/>
</dbReference>
<dbReference type="Pfam" id="PF03963">
    <property type="entry name" value="FlgD"/>
    <property type="match status" value="1"/>
</dbReference>
<reference evidence="4" key="1">
    <citation type="submission" date="2016-11" db="EMBL/GenBank/DDBJ databases">
        <authorList>
            <person name="Varghese N."/>
            <person name="Submissions S."/>
        </authorList>
    </citation>
    <scope>NUCLEOTIDE SEQUENCE [LARGE SCALE GENOMIC DNA]</scope>
    <source>
        <strain evidence="4">USBA-503</strain>
    </source>
</reference>
<dbReference type="EMBL" id="FRAF01000012">
    <property type="protein sequence ID" value="SHK34591.1"/>
    <property type="molecule type" value="Genomic_DNA"/>
</dbReference>
<dbReference type="Proteomes" id="UP000184016">
    <property type="component" value="Unassembled WGS sequence"/>
</dbReference>
<protein>
    <submittedName>
        <fullName evidence="3">Flagellar basal-body rod modification protein FlgD</fullName>
    </submittedName>
</protein>
<organism evidence="3 4">
    <name type="scientific">Alicyclobacillus tolerans</name>
    <dbReference type="NCBI Taxonomy" id="90970"/>
    <lineage>
        <taxon>Bacteria</taxon>
        <taxon>Bacillati</taxon>
        <taxon>Bacillota</taxon>
        <taxon>Bacilli</taxon>
        <taxon>Bacillales</taxon>
        <taxon>Alicyclobacillaceae</taxon>
        <taxon>Alicyclobacillus</taxon>
    </lineage>
</organism>
<keyword evidence="3" id="KW-0969">Cilium</keyword>
<evidence type="ECO:0000256" key="2">
    <source>
        <dbReference type="ARBA" id="ARBA00022795"/>
    </source>
</evidence>
<proteinExistence type="inferred from homology"/>
<dbReference type="OrthoDB" id="280334at2"/>
<comment type="similarity">
    <text evidence="1">Belongs to the FlgD family.</text>
</comment>
<accession>A0A1M6RQ01</accession>
<keyword evidence="2" id="KW-1005">Bacterial flagellum biogenesis</keyword>
<dbReference type="GO" id="GO:0044781">
    <property type="term" value="P:bacterial-type flagellum organization"/>
    <property type="evidence" value="ECO:0007669"/>
    <property type="project" value="UniProtKB-KW"/>
</dbReference>
<keyword evidence="3" id="KW-0282">Flagellum</keyword>
<name>A0A1M6RQ01_9BACL</name>
<dbReference type="AlphaFoldDB" id="A0A1M6RQ01"/>
<dbReference type="STRING" id="1830138.SAMN05443507_11271"/>
<evidence type="ECO:0000313" key="3">
    <source>
        <dbReference type="EMBL" id="SHK34591.1"/>
    </source>
</evidence>
<dbReference type="InterPro" id="IPR005648">
    <property type="entry name" value="FlgD"/>
</dbReference>
<evidence type="ECO:0000256" key="1">
    <source>
        <dbReference type="ARBA" id="ARBA00010577"/>
    </source>
</evidence>
<keyword evidence="3" id="KW-0966">Cell projection</keyword>
<gene>
    <name evidence="3" type="ORF">SAMN05443507_11271</name>
</gene>